<accession>U6B4P6</accession>
<dbReference type="KEGG" id="lar:lam_225"/>
<name>U6B4P6_9HYPH</name>
<feature type="transmembrane region" description="Helical" evidence="1">
    <location>
        <begin position="6"/>
        <end position="27"/>
    </location>
</feature>
<dbReference type="Pfam" id="PF08666">
    <property type="entry name" value="SAF"/>
    <property type="match status" value="1"/>
</dbReference>
<dbReference type="EMBL" id="CP006604">
    <property type="protein sequence ID" value="AHA27598.1"/>
    <property type="molecule type" value="Genomic_DNA"/>
</dbReference>
<dbReference type="STRING" id="1261131.lam_225"/>
<proteinExistence type="predicted"/>
<organism evidence="3 4">
    <name type="scientific">Candidatus Liberibacter americanus str. Sao Paulo</name>
    <dbReference type="NCBI Taxonomy" id="1261131"/>
    <lineage>
        <taxon>Bacteria</taxon>
        <taxon>Pseudomonadati</taxon>
        <taxon>Pseudomonadota</taxon>
        <taxon>Alphaproteobacteria</taxon>
        <taxon>Hyphomicrobiales</taxon>
        <taxon>Rhizobiaceae</taxon>
        <taxon>Liberibacter</taxon>
    </lineage>
</organism>
<dbReference type="Proteomes" id="UP000017862">
    <property type="component" value="Chromosome"/>
</dbReference>
<dbReference type="PATRIC" id="fig|1261131.3.peg.214"/>
<evidence type="ECO:0000256" key="1">
    <source>
        <dbReference type="SAM" id="Phobius"/>
    </source>
</evidence>
<keyword evidence="1" id="KW-0472">Membrane</keyword>
<dbReference type="InterPro" id="IPR013974">
    <property type="entry name" value="SAF"/>
</dbReference>
<dbReference type="eggNOG" id="COG3745">
    <property type="taxonomic scope" value="Bacteria"/>
</dbReference>
<dbReference type="NCBIfam" id="TIGR03177">
    <property type="entry name" value="pilus_cpaB"/>
    <property type="match status" value="1"/>
</dbReference>
<keyword evidence="1" id="KW-1133">Transmembrane helix</keyword>
<dbReference type="AlphaFoldDB" id="U6B4P6"/>
<dbReference type="CDD" id="cd11614">
    <property type="entry name" value="SAF_CpaB_FlgA_like"/>
    <property type="match status" value="1"/>
</dbReference>
<dbReference type="InterPro" id="IPR017592">
    <property type="entry name" value="Pilus_assmbl_Flp-typ_CpaB"/>
</dbReference>
<keyword evidence="4" id="KW-1185">Reference proteome</keyword>
<dbReference type="SMART" id="SM00858">
    <property type="entry name" value="SAF"/>
    <property type="match status" value="1"/>
</dbReference>
<dbReference type="InterPro" id="IPR031571">
    <property type="entry name" value="RcpC_dom"/>
</dbReference>
<keyword evidence="1" id="KW-0812">Transmembrane</keyword>
<protein>
    <submittedName>
        <fullName evidence="3">Flp pilus assembly protein RcpC/CpaB</fullName>
    </submittedName>
</protein>
<evidence type="ECO:0000313" key="3">
    <source>
        <dbReference type="EMBL" id="AHA27598.1"/>
    </source>
</evidence>
<dbReference type="RefSeq" id="WP_007556847.1">
    <property type="nucleotide sequence ID" value="NC_022793.1"/>
</dbReference>
<dbReference type="Pfam" id="PF16976">
    <property type="entry name" value="RcpC"/>
    <property type="match status" value="1"/>
</dbReference>
<dbReference type="HOGENOM" id="CLU_057068_1_1_5"/>
<evidence type="ECO:0000259" key="2">
    <source>
        <dbReference type="SMART" id="SM00858"/>
    </source>
</evidence>
<gene>
    <name evidence="3" type="primary">cpaB</name>
    <name evidence="3" type="ORF">lam_225</name>
</gene>
<feature type="domain" description="SAF" evidence="2">
    <location>
        <begin position="46"/>
        <end position="114"/>
    </location>
</feature>
<reference evidence="3 4" key="1">
    <citation type="journal article" date="2014" name="Mol. Plant Microbe Interact.">
        <title>The complete genome sequence of Candidatus Liberibacter americanus, associated with citrus Huanglongbing.</title>
        <authorList>
            <person name="Wulff N.A."/>
            <person name="Zhang S."/>
            <person name="Setubal J.C."/>
            <person name="Almeida N.F."/>
            <person name="Martins E.C."/>
            <person name="Harakava R."/>
            <person name="Kumar D."/>
            <person name="Rangel L.T."/>
            <person name="Foissac X."/>
            <person name="Bove J."/>
            <person name="Gabriel D.W."/>
        </authorList>
    </citation>
    <scope>NUCLEOTIDE SEQUENCE [LARGE SCALE GENOMIC DNA]</scope>
    <source>
        <strain evidence="3 4">Sao Paulo</strain>
    </source>
</reference>
<sequence>MKLNRIMGLVISAVAAVISGIIAMRLLSHDPVTKDEIEANPSIKLVNVLVAAHDMPMGSTIYRESIEWAAYPEENLFAGFINDVNRPKAIEELNGAIVRFPILKGDPIRLERLLDNSNLSGGHLSNILPKGKLAIAVDISASTAVSGMIIPNDRVDVMAVKFDKKVSIVLKNIRVLAIDQNMDEGQTSIIGTTAILEVNSEQAVKLIAAQSSTSKLILVLRSISDSFIYNSDADGTFASDSLIVKSGFIVNHDVEENSR</sequence>
<evidence type="ECO:0000313" key="4">
    <source>
        <dbReference type="Proteomes" id="UP000017862"/>
    </source>
</evidence>